<dbReference type="GO" id="GO:0004065">
    <property type="term" value="F:arylsulfatase activity"/>
    <property type="evidence" value="ECO:0007669"/>
    <property type="project" value="UniProtKB-EC"/>
</dbReference>
<sequence precursor="true">MHHHARLVHGMWWLAAAVCLTAVSSVAAEDRPNVLLIMADDQGWGDVTLHGNDVIETPTMDALARSGAQFDRFYACPMCGPTRAALLTGRWNLRSGASWVSHGKEIVRLDETTIGDVFSNAGYATGAFGKWHNGEYGPYHPNARGFDQFVGFCRGAWENYFDAVIERNRQPLQTKGYITDVLTDAAIDFMEANRDRPFLCYVPYNAPHHPFQVPKKYFDKYRQRTDSEKMAAVYGMVENIDDNLARLLATLDELEIADNTIVIYTSDNGPAQPRYNGGMRGIKASVDEGGTRVPMFVRYPGHVPPGTIVKPIASHIDLLPTLASWCDVPFNAEKPIDGKDLTPLLEGKRAEWPDRMVFTHQNRLGETMMTPGGVRTEQYRLVHRGPKGDGYELYDMLADPGQAQDIADDQPEVTTRLMTAYEAWYREVTTRGTDPPPLPVGYEPADETALQAEDARLSDGLQFYRKQGWAHDSILNWTSSDDTATWQIDVLQEGTYEIELMIGCGPQDLGATVTVNVANQSVTAKLTTPHEPLPALEKGKDRNAIWTSGPVPTMTWLPLELPSVQLETGIQVLRVSVDGIEAGSRFELKEVRLCKR</sequence>
<dbReference type="Proteomes" id="UP000316476">
    <property type="component" value="Unassembled WGS sequence"/>
</dbReference>
<dbReference type="GO" id="GO:0046872">
    <property type="term" value="F:metal ion binding"/>
    <property type="evidence" value="ECO:0007669"/>
    <property type="project" value="UniProtKB-KW"/>
</dbReference>
<reference evidence="7 8" key="1">
    <citation type="submission" date="2019-02" db="EMBL/GenBank/DDBJ databases">
        <title>Deep-cultivation of Planctomycetes and their phenomic and genomic characterization uncovers novel biology.</title>
        <authorList>
            <person name="Wiegand S."/>
            <person name="Jogler M."/>
            <person name="Boedeker C."/>
            <person name="Pinto D."/>
            <person name="Vollmers J."/>
            <person name="Rivas-Marin E."/>
            <person name="Kohn T."/>
            <person name="Peeters S.H."/>
            <person name="Heuer A."/>
            <person name="Rast P."/>
            <person name="Oberbeckmann S."/>
            <person name="Bunk B."/>
            <person name="Jeske O."/>
            <person name="Meyerdierks A."/>
            <person name="Storesund J.E."/>
            <person name="Kallscheuer N."/>
            <person name="Luecker S."/>
            <person name="Lage O.M."/>
            <person name="Pohl T."/>
            <person name="Merkel B.J."/>
            <person name="Hornburger P."/>
            <person name="Mueller R.-W."/>
            <person name="Bruemmer F."/>
            <person name="Labrenz M."/>
            <person name="Spormann A.M."/>
            <person name="Op Den Camp H."/>
            <person name="Overmann J."/>
            <person name="Amann R."/>
            <person name="Jetten M.S.M."/>
            <person name="Mascher T."/>
            <person name="Medema M.H."/>
            <person name="Devos D.P."/>
            <person name="Kaster A.-K."/>
            <person name="Ovreas L."/>
            <person name="Rohde M."/>
            <person name="Galperin M.Y."/>
            <person name="Jogler C."/>
        </authorList>
    </citation>
    <scope>NUCLEOTIDE SEQUENCE [LARGE SCALE GENOMIC DNA]</scope>
    <source>
        <strain evidence="7 8">V7</strain>
    </source>
</reference>
<dbReference type="InterPro" id="IPR050738">
    <property type="entry name" value="Sulfatase"/>
</dbReference>
<dbReference type="PANTHER" id="PTHR42693:SF53">
    <property type="entry name" value="ENDO-4-O-SULFATASE"/>
    <property type="match status" value="1"/>
</dbReference>
<accession>A0A5C6FNA4</accession>
<dbReference type="PROSITE" id="PS00523">
    <property type="entry name" value="SULFATASE_1"/>
    <property type="match status" value="1"/>
</dbReference>
<evidence type="ECO:0000256" key="2">
    <source>
        <dbReference type="ARBA" id="ARBA00022723"/>
    </source>
</evidence>
<comment type="caution">
    <text evidence="7">The sequence shown here is derived from an EMBL/GenBank/DDBJ whole genome shotgun (WGS) entry which is preliminary data.</text>
</comment>
<feature type="signal peptide" evidence="5">
    <location>
        <begin position="1"/>
        <end position="27"/>
    </location>
</feature>
<dbReference type="CDD" id="cd16146">
    <property type="entry name" value="ARS_like"/>
    <property type="match status" value="1"/>
</dbReference>
<evidence type="ECO:0000313" key="8">
    <source>
        <dbReference type="Proteomes" id="UP000316476"/>
    </source>
</evidence>
<gene>
    <name evidence="7" type="primary">atsA_4</name>
    <name evidence="7" type="ORF">V7x_01460</name>
</gene>
<comment type="similarity">
    <text evidence="1">Belongs to the sulfatase family.</text>
</comment>
<dbReference type="Gene3D" id="3.40.720.10">
    <property type="entry name" value="Alkaline Phosphatase, subunit A"/>
    <property type="match status" value="1"/>
</dbReference>
<feature type="domain" description="Sulfatase N-terminal" evidence="6">
    <location>
        <begin position="32"/>
        <end position="327"/>
    </location>
</feature>
<proteinExistence type="inferred from homology"/>
<dbReference type="InterPro" id="IPR017850">
    <property type="entry name" value="Alkaline_phosphatase_core_sf"/>
</dbReference>
<dbReference type="Gene3D" id="3.30.1120.10">
    <property type="match status" value="1"/>
</dbReference>
<dbReference type="EC" id="3.1.6.1" evidence="7"/>
<dbReference type="SUPFAM" id="SSF49785">
    <property type="entry name" value="Galactose-binding domain-like"/>
    <property type="match status" value="1"/>
</dbReference>
<dbReference type="InterPro" id="IPR000917">
    <property type="entry name" value="Sulfatase_N"/>
</dbReference>
<dbReference type="EMBL" id="SJPZ01000001">
    <property type="protein sequence ID" value="TWU64602.1"/>
    <property type="molecule type" value="Genomic_DNA"/>
</dbReference>
<keyword evidence="2" id="KW-0479">Metal-binding</keyword>
<dbReference type="AlphaFoldDB" id="A0A5C6FNA4"/>
<evidence type="ECO:0000256" key="5">
    <source>
        <dbReference type="SAM" id="SignalP"/>
    </source>
</evidence>
<dbReference type="Gene3D" id="2.60.120.260">
    <property type="entry name" value="Galactose-binding domain-like"/>
    <property type="match status" value="1"/>
</dbReference>
<keyword evidence="5" id="KW-0732">Signal</keyword>
<dbReference type="InterPro" id="IPR024607">
    <property type="entry name" value="Sulfatase_CS"/>
</dbReference>
<keyword evidence="3 7" id="KW-0378">Hydrolase</keyword>
<keyword evidence="4" id="KW-0106">Calcium</keyword>
<evidence type="ECO:0000259" key="6">
    <source>
        <dbReference type="Pfam" id="PF00884"/>
    </source>
</evidence>
<evidence type="ECO:0000313" key="7">
    <source>
        <dbReference type="EMBL" id="TWU64602.1"/>
    </source>
</evidence>
<dbReference type="SUPFAM" id="SSF53649">
    <property type="entry name" value="Alkaline phosphatase-like"/>
    <property type="match status" value="1"/>
</dbReference>
<evidence type="ECO:0000256" key="1">
    <source>
        <dbReference type="ARBA" id="ARBA00008779"/>
    </source>
</evidence>
<dbReference type="InterPro" id="IPR008979">
    <property type="entry name" value="Galactose-bd-like_sf"/>
</dbReference>
<evidence type="ECO:0000256" key="4">
    <source>
        <dbReference type="ARBA" id="ARBA00022837"/>
    </source>
</evidence>
<organism evidence="7 8">
    <name type="scientific">Crateriforma conspicua</name>
    <dbReference type="NCBI Taxonomy" id="2527996"/>
    <lineage>
        <taxon>Bacteria</taxon>
        <taxon>Pseudomonadati</taxon>
        <taxon>Planctomycetota</taxon>
        <taxon>Planctomycetia</taxon>
        <taxon>Planctomycetales</taxon>
        <taxon>Planctomycetaceae</taxon>
        <taxon>Crateriforma</taxon>
    </lineage>
</organism>
<protein>
    <submittedName>
        <fullName evidence="7">Arylsulfatase</fullName>
        <ecNumber evidence="7">3.1.6.1</ecNumber>
    </submittedName>
</protein>
<dbReference type="PANTHER" id="PTHR42693">
    <property type="entry name" value="ARYLSULFATASE FAMILY MEMBER"/>
    <property type="match status" value="1"/>
</dbReference>
<feature type="chain" id="PRO_5022868005" evidence="5">
    <location>
        <begin position="28"/>
        <end position="596"/>
    </location>
</feature>
<evidence type="ECO:0000256" key="3">
    <source>
        <dbReference type="ARBA" id="ARBA00022801"/>
    </source>
</evidence>
<dbReference type="Pfam" id="PF00884">
    <property type="entry name" value="Sulfatase"/>
    <property type="match status" value="1"/>
</dbReference>
<name>A0A5C6FNA4_9PLAN</name>